<dbReference type="Proteomes" id="UP000000442">
    <property type="component" value="Chromosome"/>
</dbReference>
<organism evidence="1 2">
    <name type="scientific">Desulforapulum autotrophicum (strain ATCC 43914 / DSM 3382 / VKM B-1955 / HRM2)</name>
    <name type="common">Desulfobacterium autotrophicum</name>
    <dbReference type="NCBI Taxonomy" id="177437"/>
    <lineage>
        <taxon>Bacteria</taxon>
        <taxon>Pseudomonadati</taxon>
        <taxon>Thermodesulfobacteriota</taxon>
        <taxon>Desulfobacteria</taxon>
        <taxon>Desulfobacterales</taxon>
        <taxon>Desulfobacteraceae</taxon>
        <taxon>Desulforapulum</taxon>
    </lineage>
</organism>
<reference evidence="1 2" key="1">
    <citation type="journal article" date="2009" name="Environ. Microbiol.">
        <title>Genome sequence of Desulfobacterium autotrophicum HRM2, a marine sulfate reducer oxidizing organic carbon completely to carbon dioxide.</title>
        <authorList>
            <person name="Strittmatter A.W."/>
            <person name="Liesegang H."/>
            <person name="Rabus R."/>
            <person name="Decker I."/>
            <person name="Amann J."/>
            <person name="Andres S."/>
            <person name="Henne A."/>
            <person name="Fricke W.F."/>
            <person name="Martinez-Arias R."/>
            <person name="Bartels D."/>
            <person name="Goesmann A."/>
            <person name="Krause L."/>
            <person name="Puehler A."/>
            <person name="Klenk H.P."/>
            <person name="Richter M."/>
            <person name="Schuler M."/>
            <person name="Gloeckner F.O."/>
            <person name="Meyerdierks A."/>
            <person name="Gottschalk G."/>
            <person name="Amann R."/>
        </authorList>
    </citation>
    <scope>NUCLEOTIDE SEQUENCE [LARGE SCALE GENOMIC DNA]</scope>
    <source>
        <strain evidence="2">ATCC 43914 / DSM 3382 / HRM2</strain>
    </source>
</reference>
<protein>
    <recommendedName>
        <fullName evidence="3">HEAT repeat domain-containing protein</fullName>
    </recommendedName>
</protein>
<evidence type="ECO:0008006" key="3">
    <source>
        <dbReference type="Google" id="ProtNLM"/>
    </source>
</evidence>
<evidence type="ECO:0000313" key="2">
    <source>
        <dbReference type="Proteomes" id="UP000000442"/>
    </source>
</evidence>
<evidence type="ECO:0000313" key="1">
    <source>
        <dbReference type="EMBL" id="ACN13703.1"/>
    </source>
</evidence>
<proteinExistence type="predicted"/>
<dbReference type="InterPro" id="IPR016024">
    <property type="entry name" value="ARM-type_fold"/>
</dbReference>
<dbReference type="SUPFAM" id="SSF48371">
    <property type="entry name" value="ARM repeat"/>
    <property type="match status" value="1"/>
</dbReference>
<dbReference type="RefSeq" id="WP_012662952.1">
    <property type="nucleotide sequence ID" value="NC_012108.1"/>
</dbReference>
<dbReference type="KEGG" id="dat:HRM2_05890"/>
<dbReference type="EMBL" id="CP001087">
    <property type="protein sequence ID" value="ACN13703.1"/>
    <property type="molecule type" value="Genomic_DNA"/>
</dbReference>
<sequence>MTSNGFGNLNDWGVVLEKLDLLTQGGALDQWQEQLIRLLRFDQNWRLREAAIESLAFVKNPDLDLAREILLLIKRNDLYYDVRILAADAIEQLILKIIDNRQFDLDILQSFVREIIVEMEALLASPEPPKFHHALQNSVAGIRQAINRG</sequence>
<dbReference type="eggNOG" id="ENOG5032U5A">
    <property type="taxonomic scope" value="Bacteria"/>
</dbReference>
<dbReference type="AlphaFoldDB" id="C0QIR3"/>
<dbReference type="OrthoDB" id="5420003at2"/>
<dbReference type="HOGENOM" id="CLU_1746664_0_0_7"/>
<gene>
    <name evidence="1" type="ordered locus">HRM2_05890</name>
</gene>
<name>C0QIR3_DESAH</name>
<accession>C0QIR3</accession>
<keyword evidence="2" id="KW-1185">Reference proteome</keyword>
<dbReference type="STRING" id="177437.HRM2_05890"/>